<proteinExistence type="predicted"/>
<dbReference type="AlphaFoldDB" id="A0A4Y9P7J7"/>
<dbReference type="NCBIfam" id="TIGR03223">
    <property type="entry name" value="Phn_opern_protn"/>
    <property type="match status" value="1"/>
</dbReference>
<evidence type="ECO:0000313" key="1">
    <source>
        <dbReference type="EMBL" id="TFV74653.1"/>
    </source>
</evidence>
<gene>
    <name evidence="1" type="ORF">E4K64_17580</name>
</gene>
<dbReference type="PIRSF" id="PIRSF033328">
    <property type="entry name" value="Phest_Mll4975"/>
    <property type="match status" value="1"/>
</dbReference>
<accession>A0A4Y9P7J7</accession>
<organism evidence="1 2">
    <name type="scientific">Bradyrhizobium frederickii</name>
    <dbReference type="NCBI Taxonomy" id="2560054"/>
    <lineage>
        <taxon>Bacteria</taxon>
        <taxon>Pseudomonadati</taxon>
        <taxon>Pseudomonadota</taxon>
        <taxon>Alphaproteobacteria</taxon>
        <taxon>Hyphomicrobiales</taxon>
        <taxon>Nitrobacteraceae</taxon>
        <taxon>Bradyrhizobium</taxon>
    </lineage>
</organism>
<dbReference type="InterPro" id="IPR009389">
    <property type="entry name" value="DUF1045"/>
</dbReference>
<dbReference type="Gene3D" id="3.90.1140.10">
    <property type="entry name" value="Cyclic phosphodiesterase"/>
    <property type="match status" value="1"/>
</dbReference>
<evidence type="ECO:0000313" key="2">
    <source>
        <dbReference type="Proteomes" id="UP000297700"/>
    </source>
</evidence>
<dbReference type="RefSeq" id="WP_135164637.1">
    <property type="nucleotide sequence ID" value="NZ_SPQS01000009.1"/>
</dbReference>
<dbReference type="Proteomes" id="UP000297700">
    <property type="component" value="Unassembled WGS sequence"/>
</dbReference>
<protein>
    <submittedName>
        <fullName evidence="1">DUF1045 domain-containing protein</fullName>
    </submittedName>
</protein>
<reference evidence="1 2" key="1">
    <citation type="submission" date="2019-03" db="EMBL/GenBank/DDBJ databases">
        <title>Bradyrhizobium strains diversity.</title>
        <authorList>
            <person name="Urquiaga M.C.O."/>
            <person name="Hungria M."/>
            <person name="Delamuta J.R.M."/>
            <person name="Klepa M.S."/>
        </authorList>
    </citation>
    <scope>NUCLEOTIDE SEQUENCE [LARGE SCALE GENOMIC DNA]</scope>
    <source>
        <strain evidence="1 2">CNPSo 3426</strain>
    </source>
</reference>
<dbReference type="Pfam" id="PF06299">
    <property type="entry name" value="DUF1045"/>
    <property type="match status" value="1"/>
</dbReference>
<dbReference type="EMBL" id="SPQS01000009">
    <property type="protein sequence ID" value="TFV74653.1"/>
    <property type="molecule type" value="Genomic_DNA"/>
</dbReference>
<comment type="caution">
    <text evidence="1">The sequence shown here is derived from an EMBL/GenBank/DDBJ whole genome shotgun (WGS) entry which is preliminary data.</text>
</comment>
<name>A0A4Y9P7J7_9BRAD</name>
<sequence>MTDLPRYAIYFAAGSDSPLSRFGAELLGYDAYTGNELPFPREALEVAPDWRDLSADPRKYGFHATLKAPMALASGKTEAGLMEACATFAGKTRPRPVIRPVVDAISGFIAVIPAEPVDTLQDLAADCVRDFDLFRPALTAEDRARRKPEKLSERQRDYLDRWGYPYVMEEFRFHMTLTGRLDAERRGPILEMLRARFATLKLDALEIDRIALFRQDDAKDRFRIIGEWGLARVDLSASSPD</sequence>